<accession>A0A7N0VDA0</accession>
<proteinExistence type="inferred from homology"/>
<evidence type="ECO:0000256" key="9">
    <source>
        <dbReference type="PIRSR" id="PIRSR601461-1"/>
    </source>
</evidence>
<dbReference type="InterPro" id="IPR021109">
    <property type="entry name" value="Peptidase_aspartic_dom_sf"/>
</dbReference>
<dbReference type="PROSITE" id="PS00141">
    <property type="entry name" value="ASP_PROTEASE"/>
    <property type="match status" value="2"/>
</dbReference>
<dbReference type="Gene3D" id="2.40.70.10">
    <property type="entry name" value="Acid Proteases"/>
    <property type="match status" value="2"/>
</dbReference>
<dbReference type="Pfam" id="PF14541">
    <property type="entry name" value="TAXi_C"/>
    <property type="match status" value="1"/>
</dbReference>
<feature type="active site" evidence="9">
    <location>
        <position position="288"/>
    </location>
</feature>
<evidence type="ECO:0000256" key="4">
    <source>
        <dbReference type="ARBA" id="ARBA00022737"/>
    </source>
</evidence>
<dbReference type="PANTHER" id="PTHR13683:SF227">
    <property type="entry name" value="EUKARYOTIC ASPARTYL PROTEASE FAMILY PROTEIN"/>
    <property type="match status" value="1"/>
</dbReference>
<keyword evidence="4" id="KW-0677">Repeat</keyword>
<dbReference type="InterPro" id="IPR033121">
    <property type="entry name" value="PEPTIDASE_A1"/>
</dbReference>
<reference evidence="11" key="1">
    <citation type="submission" date="2021-01" db="UniProtKB">
        <authorList>
            <consortium name="EnsemblPlants"/>
        </authorList>
    </citation>
    <scope>IDENTIFICATION</scope>
</reference>
<dbReference type="GO" id="GO:0004190">
    <property type="term" value="F:aspartic-type endopeptidase activity"/>
    <property type="evidence" value="ECO:0007669"/>
    <property type="project" value="UniProtKB-KW"/>
</dbReference>
<dbReference type="InterPro" id="IPR032861">
    <property type="entry name" value="TAXi_N"/>
</dbReference>
<evidence type="ECO:0000256" key="1">
    <source>
        <dbReference type="ARBA" id="ARBA00007447"/>
    </source>
</evidence>
<dbReference type="FunFam" id="2.40.70.10:FF:000027">
    <property type="entry name" value="Aspartic proteinase Asp1 isoform A"/>
    <property type="match status" value="1"/>
</dbReference>
<dbReference type="GO" id="GO:0006508">
    <property type="term" value="P:proteolysis"/>
    <property type="evidence" value="ECO:0007669"/>
    <property type="project" value="UniProtKB-KW"/>
</dbReference>
<dbReference type="FunFam" id="2.40.70.10:FF:000015">
    <property type="entry name" value="Aspartyl protease family protein"/>
    <property type="match status" value="1"/>
</dbReference>
<feature type="active site" evidence="9">
    <location>
        <position position="86"/>
    </location>
</feature>
<dbReference type="InterPro" id="IPR032799">
    <property type="entry name" value="TAXi_C"/>
</dbReference>
<evidence type="ECO:0000256" key="5">
    <source>
        <dbReference type="ARBA" id="ARBA00022750"/>
    </source>
</evidence>
<dbReference type="OMA" id="ENGSTMH"/>
<dbReference type="Proteomes" id="UP000594263">
    <property type="component" value="Unplaced"/>
</dbReference>
<evidence type="ECO:0000256" key="7">
    <source>
        <dbReference type="ARBA" id="ARBA00068871"/>
    </source>
</evidence>
<keyword evidence="2" id="KW-0645">Protease</keyword>
<dbReference type="PANTHER" id="PTHR13683">
    <property type="entry name" value="ASPARTYL PROTEASES"/>
    <property type="match status" value="1"/>
</dbReference>
<name>A0A7N0VDA0_KALFE</name>
<keyword evidence="12" id="KW-1185">Reference proteome</keyword>
<keyword evidence="6" id="KW-0378">Hydrolase</keyword>
<dbReference type="AlphaFoldDB" id="A0A7N0VDA0"/>
<dbReference type="Gramene" id="Kaladp0515s0030.1.v1.1">
    <property type="protein sequence ID" value="Kaladp0515s0030.1.v1.1"/>
    <property type="gene ID" value="Kaladp0515s0030.v1.1"/>
</dbReference>
<feature type="domain" description="Peptidase A1" evidence="10">
    <location>
        <begin position="68"/>
        <end position="417"/>
    </location>
</feature>
<protein>
    <recommendedName>
        <fullName evidence="7">Aspartic proteinase Asp1</fullName>
    </recommendedName>
    <alternativeName>
        <fullName evidence="8">Nucellin-like protein</fullName>
    </alternativeName>
</protein>
<evidence type="ECO:0000256" key="3">
    <source>
        <dbReference type="ARBA" id="ARBA00022729"/>
    </source>
</evidence>
<evidence type="ECO:0000313" key="11">
    <source>
        <dbReference type="EnsemblPlants" id="Kaladp0515s0030.1.v1.1"/>
    </source>
</evidence>
<comment type="similarity">
    <text evidence="1">Belongs to the peptidase A1 family.</text>
</comment>
<sequence length="460" mass="49785">MDSAKPTTLRTIHVASLLVLIFVSSSKTIFTSFAAAANQAQNSQWKPKSSGSSAVFPVQGNVYPDGVYTVALKIGKRPQPYTLDIDTGSDLTWLQCDAPCVSCTKKPPDLYKPYNNFVRCNDAICTAVQTNKNDPCADAQGQCDYEVKYVDQGTSLGVLVADNFQLQFSNGSRLSPRLVFGCGYDQQLPNSQNPPITDGVLGLGAGKSSIVSQLQEMGLTGHVFGHCFSGQGGGFLFFGDKIVPSLGVIWVPMASTGHSIDTHYSLGPAELLFDGHSTGAKGLLMIFDSGSSYTYFNAIAYQAALSAVRKGLSGKPLKDAVEDQSLPICWKSAKPFKSVQDVKSYFKPLQLKYFKTKNAQLEIPPEAYLVITKHGNVCLGILNGTEVGLDSLNVIGDNFFQDKLVVYSNEKQQIGWTSANCNWPPLDDQVYSDGAPQPDADALSLLNEYSSATRGWRDEL</sequence>
<evidence type="ECO:0000256" key="2">
    <source>
        <dbReference type="ARBA" id="ARBA00022670"/>
    </source>
</evidence>
<keyword evidence="5" id="KW-0064">Aspartyl protease</keyword>
<organism evidence="11 12">
    <name type="scientific">Kalanchoe fedtschenkoi</name>
    <name type="common">Lavender scallops</name>
    <name type="synonym">South American air plant</name>
    <dbReference type="NCBI Taxonomy" id="63787"/>
    <lineage>
        <taxon>Eukaryota</taxon>
        <taxon>Viridiplantae</taxon>
        <taxon>Streptophyta</taxon>
        <taxon>Embryophyta</taxon>
        <taxon>Tracheophyta</taxon>
        <taxon>Spermatophyta</taxon>
        <taxon>Magnoliopsida</taxon>
        <taxon>eudicotyledons</taxon>
        <taxon>Gunneridae</taxon>
        <taxon>Pentapetalae</taxon>
        <taxon>Saxifragales</taxon>
        <taxon>Crassulaceae</taxon>
        <taxon>Kalanchoe</taxon>
    </lineage>
</organism>
<dbReference type="SUPFAM" id="SSF50630">
    <property type="entry name" value="Acid proteases"/>
    <property type="match status" value="1"/>
</dbReference>
<evidence type="ECO:0000313" key="12">
    <source>
        <dbReference type="Proteomes" id="UP000594263"/>
    </source>
</evidence>
<dbReference type="PROSITE" id="PS51767">
    <property type="entry name" value="PEPTIDASE_A1"/>
    <property type="match status" value="1"/>
</dbReference>
<dbReference type="InterPro" id="IPR001969">
    <property type="entry name" value="Aspartic_peptidase_AS"/>
</dbReference>
<evidence type="ECO:0000256" key="8">
    <source>
        <dbReference type="ARBA" id="ARBA00077656"/>
    </source>
</evidence>
<dbReference type="Pfam" id="PF14543">
    <property type="entry name" value="TAXi_N"/>
    <property type="match status" value="1"/>
</dbReference>
<dbReference type="EnsemblPlants" id="Kaladp0515s0030.1.v1.1">
    <property type="protein sequence ID" value="Kaladp0515s0030.1.v1.1"/>
    <property type="gene ID" value="Kaladp0515s0030.v1.1"/>
</dbReference>
<dbReference type="InterPro" id="IPR001461">
    <property type="entry name" value="Aspartic_peptidase_A1"/>
</dbReference>
<keyword evidence="3" id="KW-0732">Signal</keyword>
<evidence type="ECO:0000259" key="10">
    <source>
        <dbReference type="PROSITE" id="PS51767"/>
    </source>
</evidence>
<evidence type="ECO:0000256" key="6">
    <source>
        <dbReference type="ARBA" id="ARBA00022801"/>
    </source>
</evidence>